<dbReference type="EMBL" id="CP007740">
    <property type="protein sequence ID" value="AIE61745.1"/>
    <property type="molecule type" value="Genomic_DNA"/>
</dbReference>
<dbReference type="Proteomes" id="UP000027602">
    <property type="component" value="Plasmid pBM69"/>
</dbReference>
<sequence>MLFLLIVGLSYILAAIGVLLILYGVLTKAIRSGTKHIEEQLKLKQVPFSLVSYSLCLTNKQGEHRSPHHLNLFIYLCVSYFQLFP</sequence>
<dbReference type="AlphaFoldDB" id="A0A068LVY0"/>
<evidence type="ECO:0000256" key="1">
    <source>
        <dbReference type="SAM" id="Phobius"/>
    </source>
</evidence>
<gene>
    <name evidence="2" type="ORF">BMMGA3_16980</name>
</gene>
<dbReference type="KEGG" id="bmet:BMMGA3_16980"/>
<keyword evidence="1" id="KW-0472">Membrane</keyword>
<dbReference type="HOGENOM" id="CLU_2505860_0_0_9"/>
<name>A0A068LVY0_BACMM</name>
<reference evidence="2 3" key="1">
    <citation type="journal article" date="2015" name="BMC Genomics">
        <title>Transcriptome analysis of thermophilic methylotrophic Bacillus methanolicus MGA3 using RNA-sequencing provides detailed insights into its previously uncharted transcriptional landscape.</title>
        <authorList>
            <person name="Irla M."/>
            <person name="Neshat A."/>
            <person name="Brautaset T."/>
            <person name="Ruckert C."/>
            <person name="Kalinowski J."/>
            <person name="Wendisch V.F."/>
        </authorList>
    </citation>
    <scope>NUCLEOTIDE SEQUENCE [LARGE SCALE GENOMIC DNA]</scope>
    <source>
        <strain evidence="3">MGA3 / ATCC 53907</strain>
        <plasmid evidence="3">Plasmid pBM69</plasmid>
    </source>
</reference>
<keyword evidence="3" id="KW-1185">Reference proteome</keyword>
<keyword evidence="1" id="KW-1133">Transmembrane helix</keyword>
<geneLocation type="plasmid" evidence="2 3">
    <name>pBM69</name>
</geneLocation>
<keyword evidence="2" id="KW-0614">Plasmid</keyword>
<proteinExistence type="predicted"/>
<evidence type="ECO:0000313" key="2">
    <source>
        <dbReference type="EMBL" id="AIE61745.1"/>
    </source>
</evidence>
<keyword evidence="1" id="KW-0812">Transmembrane</keyword>
<feature type="transmembrane region" description="Helical" evidence="1">
    <location>
        <begin position="6"/>
        <end position="26"/>
    </location>
</feature>
<evidence type="ECO:0000313" key="3">
    <source>
        <dbReference type="Proteomes" id="UP000027602"/>
    </source>
</evidence>
<organism evidence="2 3">
    <name type="scientific">Bacillus methanolicus (strain MGA3 / ATCC 53907)</name>
    <dbReference type="NCBI Taxonomy" id="796606"/>
    <lineage>
        <taxon>Bacteria</taxon>
        <taxon>Bacillati</taxon>
        <taxon>Bacillota</taxon>
        <taxon>Bacilli</taxon>
        <taxon>Bacillales</taxon>
        <taxon>Bacillaceae</taxon>
        <taxon>Bacillus</taxon>
    </lineage>
</organism>
<accession>A0A068LVY0</accession>
<protein>
    <submittedName>
        <fullName evidence="2">Putative membrane protein</fullName>
    </submittedName>
</protein>